<comment type="caution">
    <text evidence="1">The sequence shown here is derived from an EMBL/GenBank/DDBJ whole genome shotgun (WGS) entry which is preliminary data.</text>
</comment>
<organism evidence="1 2">
    <name type="scientific">Dryococelus australis</name>
    <dbReference type="NCBI Taxonomy" id="614101"/>
    <lineage>
        <taxon>Eukaryota</taxon>
        <taxon>Metazoa</taxon>
        <taxon>Ecdysozoa</taxon>
        <taxon>Arthropoda</taxon>
        <taxon>Hexapoda</taxon>
        <taxon>Insecta</taxon>
        <taxon>Pterygota</taxon>
        <taxon>Neoptera</taxon>
        <taxon>Polyneoptera</taxon>
        <taxon>Phasmatodea</taxon>
        <taxon>Verophasmatodea</taxon>
        <taxon>Anareolatae</taxon>
        <taxon>Phasmatidae</taxon>
        <taxon>Eurycanthinae</taxon>
        <taxon>Dryococelus</taxon>
    </lineage>
</organism>
<sequence>MEYYDRSRSYDRFDGLDNFFDFVDFLDYVDEQYDDEWESETEDYSLYETVEALQSSKIMIPRRIMRDATNPLESFSDEQFRRTFRFSKDTVVGEVFPLLNLQNPENERGLPVPPALQLLTALKFYGACGFQVSASSSLHM</sequence>
<gene>
    <name evidence="1" type="ORF">PR048_021455</name>
</gene>
<name>A0ABQ9GY87_9NEOP</name>
<proteinExistence type="predicted"/>
<accession>A0ABQ9GY87</accession>
<keyword evidence="2" id="KW-1185">Reference proteome</keyword>
<reference evidence="1 2" key="1">
    <citation type="submission" date="2023-02" db="EMBL/GenBank/DDBJ databases">
        <title>LHISI_Scaffold_Assembly.</title>
        <authorList>
            <person name="Stuart O.P."/>
            <person name="Cleave R."/>
            <person name="Magrath M.J.L."/>
            <person name="Mikheyev A.S."/>
        </authorList>
    </citation>
    <scope>NUCLEOTIDE SEQUENCE [LARGE SCALE GENOMIC DNA]</scope>
    <source>
        <strain evidence="1">Daus_M_001</strain>
        <tissue evidence="1">Leg muscle</tissue>
    </source>
</reference>
<dbReference type="EMBL" id="JARBHB010000008">
    <property type="protein sequence ID" value="KAJ8877003.1"/>
    <property type="molecule type" value="Genomic_DNA"/>
</dbReference>
<evidence type="ECO:0000313" key="1">
    <source>
        <dbReference type="EMBL" id="KAJ8877003.1"/>
    </source>
</evidence>
<evidence type="ECO:0000313" key="2">
    <source>
        <dbReference type="Proteomes" id="UP001159363"/>
    </source>
</evidence>
<dbReference type="Proteomes" id="UP001159363">
    <property type="component" value="Chromosome 7"/>
</dbReference>
<protein>
    <submittedName>
        <fullName evidence="1">Uncharacterized protein</fullName>
    </submittedName>
</protein>